<dbReference type="InterPro" id="IPR053803">
    <property type="entry name" value="DUF6949"/>
</dbReference>
<feature type="transmembrane region" description="Helical" evidence="1">
    <location>
        <begin position="73"/>
        <end position="103"/>
    </location>
</feature>
<keyword evidence="1" id="KW-0812">Transmembrane</keyword>
<evidence type="ECO:0000313" key="2">
    <source>
        <dbReference type="EMBL" id="MCI0127511.1"/>
    </source>
</evidence>
<accession>A0AA41UGL7</accession>
<protein>
    <submittedName>
        <fullName evidence="2">Uncharacterized protein</fullName>
    </submittedName>
</protein>
<gene>
    <name evidence="2" type="ORF">ML536_11820</name>
</gene>
<reference evidence="2" key="1">
    <citation type="submission" date="2022-03" db="EMBL/GenBank/DDBJ databases">
        <title>The complete genome sequence of a Methyloterrigena soli.</title>
        <authorList>
            <person name="Zi Z."/>
        </authorList>
    </citation>
    <scope>NUCLEOTIDE SEQUENCE</scope>
    <source>
        <strain evidence="2">M48</strain>
    </source>
</reference>
<evidence type="ECO:0000313" key="3">
    <source>
        <dbReference type="Proteomes" id="UP001156140"/>
    </source>
</evidence>
<dbReference type="AlphaFoldDB" id="A0AA41UGL7"/>
<evidence type="ECO:0000256" key="1">
    <source>
        <dbReference type="SAM" id="Phobius"/>
    </source>
</evidence>
<dbReference type="Proteomes" id="UP001156140">
    <property type="component" value="Unassembled WGS sequence"/>
</dbReference>
<organism evidence="2 3">
    <name type="scientific">Paradevosia shaoguanensis</name>
    <dbReference type="NCBI Taxonomy" id="1335043"/>
    <lineage>
        <taxon>Bacteria</taxon>
        <taxon>Pseudomonadati</taxon>
        <taxon>Pseudomonadota</taxon>
        <taxon>Alphaproteobacteria</taxon>
        <taxon>Hyphomicrobiales</taxon>
        <taxon>Devosiaceae</taxon>
        <taxon>Paradevosia</taxon>
    </lineage>
</organism>
<keyword evidence="3" id="KW-1185">Reference proteome</keyword>
<sequence length="105" mass="11665">MSELMLAAFIVAVGLVLAAASTHLYQGLFREQAMLRYDGKTYFHTLGHLLMSFVCGPYIMLQMGWQQQKDATLAFVPVLIGSLVAFGWAFVTGLAFMSIYVAFLF</sequence>
<keyword evidence="1" id="KW-0472">Membrane</keyword>
<dbReference type="RefSeq" id="WP_035088941.1">
    <property type="nucleotide sequence ID" value="NZ_CP068983.1"/>
</dbReference>
<proteinExistence type="predicted"/>
<dbReference type="EMBL" id="JALAZD010000001">
    <property type="protein sequence ID" value="MCI0127511.1"/>
    <property type="molecule type" value="Genomic_DNA"/>
</dbReference>
<keyword evidence="1" id="KW-1133">Transmembrane helix</keyword>
<feature type="transmembrane region" description="Helical" evidence="1">
    <location>
        <begin position="42"/>
        <end position="61"/>
    </location>
</feature>
<dbReference type="Pfam" id="PF22258">
    <property type="entry name" value="DUF6949"/>
    <property type="match status" value="1"/>
</dbReference>
<name>A0AA41UGL7_9HYPH</name>
<comment type="caution">
    <text evidence="2">The sequence shown here is derived from an EMBL/GenBank/DDBJ whole genome shotgun (WGS) entry which is preliminary data.</text>
</comment>